<proteinExistence type="predicted"/>
<dbReference type="Proteomes" id="UP000743760">
    <property type="component" value="Unassembled WGS sequence"/>
</dbReference>
<evidence type="ECO:0000313" key="5">
    <source>
        <dbReference type="Proteomes" id="UP001565435"/>
    </source>
</evidence>
<dbReference type="EMBL" id="DYXR01000365">
    <property type="protein sequence ID" value="HJE78580.1"/>
    <property type="molecule type" value="Genomic_DNA"/>
</dbReference>
<dbReference type="Proteomes" id="UP001565435">
    <property type="component" value="Unassembled WGS sequence"/>
</dbReference>
<reference evidence="3 5" key="3">
    <citation type="submission" date="2024-07" db="EMBL/GenBank/DDBJ databases">
        <title>Mealworm larvae gut microbial communities from Newark, Delaware, USA.</title>
        <authorList>
            <person name="Blenner M."/>
        </authorList>
    </citation>
    <scope>NUCLEOTIDE SEQUENCE [LARGE SCALE GENOMIC DNA]</scope>
    <source>
        <strain evidence="3 5">UD i117</strain>
    </source>
</reference>
<dbReference type="InterPro" id="IPR018720">
    <property type="entry name" value="DUF2249"/>
</dbReference>
<accession>A0A9D2ZX58</accession>
<name>A0A9D2ZX58_BREEP</name>
<evidence type="ECO:0000313" key="2">
    <source>
        <dbReference type="EMBL" id="HJE78580.1"/>
    </source>
</evidence>
<reference evidence="2" key="1">
    <citation type="journal article" date="2021" name="PeerJ">
        <title>Extensive microbial diversity within the chicken gut microbiome revealed by metagenomics and culture.</title>
        <authorList>
            <person name="Gilroy R."/>
            <person name="Ravi A."/>
            <person name="Getino M."/>
            <person name="Pursley I."/>
            <person name="Horton D.L."/>
            <person name="Alikhan N.F."/>
            <person name="Baker D."/>
            <person name="Gharbi K."/>
            <person name="Hall N."/>
            <person name="Watson M."/>
            <person name="Adriaenssens E.M."/>
            <person name="Foster-Nyarko E."/>
            <person name="Jarju S."/>
            <person name="Secka A."/>
            <person name="Antonio M."/>
            <person name="Oren A."/>
            <person name="Chaudhuri R.R."/>
            <person name="La Ragione R."/>
            <person name="Hildebrand F."/>
            <person name="Pallen M.J."/>
        </authorList>
    </citation>
    <scope>NUCLEOTIDE SEQUENCE</scope>
    <source>
        <strain evidence="2">CHK139-4039</strain>
    </source>
</reference>
<dbReference type="AlphaFoldDB" id="A0A9D2ZX58"/>
<keyword evidence="5" id="KW-1185">Reference proteome</keyword>
<sequence>MSKEIELDVRAEIPARRHELIFETYHGLEVGDAFILVNDHDPKPLYYQFAAEQAGKFTWDPIEEGPERWQVRIGRTEPTE</sequence>
<organism evidence="2 4">
    <name type="scientific">Brevibacterium epidermidis</name>
    <dbReference type="NCBI Taxonomy" id="1698"/>
    <lineage>
        <taxon>Bacteria</taxon>
        <taxon>Bacillati</taxon>
        <taxon>Actinomycetota</taxon>
        <taxon>Actinomycetes</taxon>
        <taxon>Micrococcales</taxon>
        <taxon>Brevibacteriaceae</taxon>
        <taxon>Brevibacterium</taxon>
    </lineage>
</organism>
<evidence type="ECO:0000313" key="3">
    <source>
        <dbReference type="EMBL" id="MEY9258310.1"/>
    </source>
</evidence>
<dbReference type="Pfam" id="PF10006">
    <property type="entry name" value="DUF2249"/>
    <property type="match status" value="1"/>
</dbReference>
<dbReference type="RefSeq" id="WP_062241162.1">
    <property type="nucleotide sequence ID" value="NZ_JBGBYS010000005.1"/>
</dbReference>
<reference evidence="2" key="2">
    <citation type="submission" date="2021-09" db="EMBL/GenBank/DDBJ databases">
        <authorList>
            <person name="Gilroy R."/>
        </authorList>
    </citation>
    <scope>NUCLEOTIDE SEQUENCE</scope>
    <source>
        <strain evidence="2">CHK139-4039</strain>
    </source>
</reference>
<gene>
    <name evidence="3" type="ORF">ABH903_001329</name>
    <name evidence="2" type="ORF">K8V74_11640</name>
</gene>
<protein>
    <submittedName>
        <fullName evidence="2">DUF2249 domain-containing protein</fullName>
    </submittedName>
    <submittedName>
        <fullName evidence="3">Uncharacterized protein (DUF2249 family)</fullName>
    </submittedName>
</protein>
<feature type="domain" description="DUF2249" evidence="1">
    <location>
        <begin position="6"/>
        <end position="75"/>
    </location>
</feature>
<comment type="caution">
    <text evidence="2">The sequence shown here is derived from an EMBL/GenBank/DDBJ whole genome shotgun (WGS) entry which is preliminary data.</text>
</comment>
<dbReference type="EMBL" id="JBGBYS010000005">
    <property type="protein sequence ID" value="MEY9258310.1"/>
    <property type="molecule type" value="Genomic_DNA"/>
</dbReference>
<evidence type="ECO:0000313" key="4">
    <source>
        <dbReference type="Proteomes" id="UP000743760"/>
    </source>
</evidence>
<evidence type="ECO:0000259" key="1">
    <source>
        <dbReference type="Pfam" id="PF10006"/>
    </source>
</evidence>